<dbReference type="PROSITE" id="PS50262">
    <property type="entry name" value="G_PROTEIN_RECEP_F1_2"/>
    <property type="match status" value="1"/>
</dbReference>
<dbReference type="Gene3D" id="1.20.1070.10">
    <property type="entry name" value="Rhodopsin 7-helix transmembrane proteins"/>
    <property type="match status" value="2"/>
</dbReference>
<evidence type="ECO:0000313" key="9">
    <source>
        <dbReference type="EMBL" id="GFR71897.1"/>
    </source>
</evidence>
<proteinExistence type="predicted"/>
<feature type="transmembrane region" description="Helical" evidence="7">
    <location>
        <begin position="123"/>
        <end position="143"/>
    </location>
</feature>
<organism evidence="9 10">
    <name type="scientific">Elysia marginata</name>
    <dbReference type="NCBI Taxonomy" id="1093978"/>
    <lineage>
        <taxon>Eukaryota</taxon>
        <taxon>Metazoa</taxon>
        <taxon>Spiralia</taxon>
        <taxon>Lophotrochozoa</taxon>
        <taxon>Mollusca</taxon>
        <taxon>Gastropoda</taxon>
        <taxon>Heterobranchia</taxon>
        <taxon>Euthyneura</taxon>
        <taxon>Panpulmonata</taxon>
        <taxon>Sacoglossa</taxon>
        <taxon>Placobranchoidea</taxon>
        <taxon>Plakobranchidae</taxon>
        <taxon>Elysia</taxon>
    </lineage>
</organism>
<reference evidence="9 10" key="1">
    <citation type="journal article" date="2021" name="Elife">
        <title>Chloroplast acquisition without the gene transfer in kleptoplastic sea slugs, Plakobranchus ocellatus.</title>
        <authorList>
            <person name="Maeda T."/>
            <person name="Takahashi S."/>
            <person name="Yoshida T."/>
            <person name="Shimamura S."/>
            <person name="Takaki Y."/>
            <person name="Nagai Y."/>
            <person name="Toyoda A."/>
            <person name="Suzuki Y."/>
            <person name="Arimoto A."/>
            <person name="Ishii H."/>
            <person name="Satoh N."/>
            <person name="Nishiyama T."/>
            <person name="Hasebe M."/>
            <person name="Maruyama T."/>
            <person name="Minagawa J."/>
            <person name="Obokata J."/>
            <person name="Shigenobu S."/>
        </authorList>
    </citation>
    <scope>NUCLEOTIDE SEQUENCE [LARGE SCALE GENOMIC DNA]</scope>
</reference>
<feature type="domain" description="G-protein coupled receptors family 1 profile" evidence="8">
    <location>
        <begin position="25"/>
        <end position="464"/>
    </location>
</feature>
<keyword evidence="10" id="KW-1185">Reference proteome</keyword>
<feature type="transmembrane region" description="Helical" evidence="7">
    <location>
        <begin position="219"/>
        <end position="243"/>
    </location>
</feature>
<evidence type="ECO:0000256" key="6">
    <source>
        <dbReference type="SAM" id="MobiDB-lite"/>
    </source>
</evidence>
<comment type="caution">
    <text evidence="9">The sequence shown here is derived from an EMBL/GenBank/DDBJ whole genome shotgun (WGS) entry which is preliminary data.</text>
</comment>
<dbReference type="PRINTS" id="PR00237">
    <property type="entry name" value="GPCRRHODOPSN"/>
</dbReference>
<keyword evidence="9" id="KW-0675">Receptor</keyword>
<dbReference type="CDD" id="cd00637">
    <property type="entry name" value="7tm_classA_rhodopsin-like"/>
    <property type="match status" value="1"/>
</dbReference>
<evidence type="ECO:0000256" key="1">
    <source>
        <dbReference type="ARBA" id="ARBA00004651"/>
    </source>
</evidence>
<feature type="transmembrane region" description="Helical" evidence="7">
    <location>
        <begin position="417"/>
        <end position="438"/>
    </location>
</feature>
<dbReference type="SUPFAM" id="SSF81321">
    <property type="entry name" value="Family A G protein-coupled receptor-like"/>
    <property type="match status" value="1"/>
</dbReference>
<accession>A0AAV4FF61</accession>
<dbReference type="Pfam" id="PF00001">
    <property type="entry name" value="7tm_1"/>
    <property type="match status" value="1"/>
</dbReference>
<dbReference type="InterPro" id="IPR017452">
    <property type="entry name" value="GPCR_Rhodpsn_7TM"/>
</dbReference>
<dbReference type="SMART" id="SM01381">
    <property type="entry name" value="7TM_GPCR_Srsx"/>
    <property type="match status" value="1"/>
</dbReference>
<dbReference type="EMBL" id="BMAT01000721">
    <property type="protein sequence ID" value="GFR71897.1"/>
    <property type="molecule type" value="Genomic_DNA"/>
</dbReference>
<evidence type="ECO:0000256" key="7">
    <source>
        <dbReference type="SAM" id="Phobius"/>
    </source>
</evidence>
<dbReference type="GO" id="GO:0005886">
    <property type="term" value="C:plasma membrane"/>
    <property type="evidence" value="ECO:0007669"/>
    <property type="project" value="UniProtKB-SubCell"/>
</dbReference>
<evidence type="ECO:0000313" key="10">
    <source>
        <dbReference type="Proteomes" id="UP000762676"/>
    </source>
</evidence>
<feature type="transmembrane region" description="Helical" evidence="7">
    <location>
        <begin position="46"/>
        <end position="65"/>
    </location>
</feature>
<feature type="compositionally biased region" description="Basic and acidic residues" evidence="6">
    <location>
        <begin position="354"/>
        <end position="377"/>
    </location>
</feature>
<keyword evidence="3 7" id="KW-0812">Transmembrane</keyword>
<dbReference type="Proteomes" id="UP000762676">
    <property type="component" value="Unassembled WGS sequence"/>
</dbReference>
<gene>
    <name evidence="9" type="ORF">ElyMa_000365100</name>
</gene>
<keyword evidence="4 7" id="KW-1133">Transmembrane helix</keyword>
<evidence type="ECO:0000256" key="4">
    <source>
        <dbReference type="ARBA" id="ARBA00022989"/>
    </source>
</evidence>
<feature type="compositionally biased region" description="Low complexity" evidence="6">
    <location>
        <begin position="334"/>
        <end position="347"/>
    </location>
</feature>
<dbReference type="InterPro" id="IPR000276">
    <property type="entry name" value="GPCR_Rhodpsn"/>
</dbReference>
<feature type="region of interest" description="Disordered" evidence="6">
    <location>
        <begin position="334"/>
        <end position="386"/>
    </location>
</feature>
<evidence type="ECO:0000256" key="3">
    <source>
        <dbReference type="ARBA" id="ARBA00022692"/>
    </source>
</evidence>
<evidence type="ECO:0000259" key="8">
    <source>
        <dbReference type="PROSITE" id="PS50262"/>
    </source>
</evidence>
<keyword evidence="2" id="KW-1003">Cell membrane</keyword>
<protein>
    <submittedName>
        <fullName evidence="9">Alpha-1B adrenergic receptor</fullName>
    </submittedName>
</protein>
<sequence>MTLGAAFTVALFVVCVVFTVCVLVINTLTIVVIVRTRSVRLSNSNTFILNLAIIDILMMGPQLFFGTSVLREKISTLGLIFNAACYFTLAMAAMLNTFAIAVDRFLFIKRAMTYPSIVTSSRVRVAVLIIWVLAIIVGTISLYDFPFHQVAGEGVYQIHPDCQNATVQWLETTNFQVSGNISIYLQKIGLTDEADIRVLLHQIASCPQSARPALRIQNMILFTAFCAMGAASVILYVQVFFVIRNHNKNLAAHANFPKPDNSEYDSSIYKVCNWCEKRILSTTRRVKNSSRPSVLDTSMCLKVFSQDKDKTCDGKSDMVSGNTASSFANHLSSNRQSQISSSTASLQFPSTYSKDGEQKTTHDGNYDSDSSFRKDGLSVESKPAFSSRSLERTNRIKLSIRNRVQDMRTVQTLSAMFVIYYICWLPMIICNFTLYGLLHPITEQVLLGSWILGTSNSVWNFLVYPMRNRQLRAAITRLVCVHRLAKDKS</sequence>
<dbReference type="AlphaFoldDB" id="A0AAV4FF61"/>
<keyword evidence="5 7" id="KW-0472">Membrane</keyword>
<evidence type="ECO:0000256" key="2">
    <source>
        <dbReference type="ARBA" id="ARBA00022475"/>
    </source>
</evidence>
<dbReference type="PANTHER" id="PTHR22750">
    <property type="entry name" value="G-PROTEIN COUPLED RECEPTOR"/>
    <property type="match status" value="1"/>
</dbReference>
<evidence type="ECO:0000256" key="5">
    <source>
        <dbReference type="ARBA" id="ARBA00023136"/>
    </source>
</evidence>
<feature type="transmembrane region" description="Helical" evidence="7">
    <location>
        <begin position="77"/>
        <end position="102"/>
    </location>
</feature>
<dbReference type="GO" id="GO:0004930">
    <property type="term" value="F:G protein-coupled receptor activity"/>
    <property type="evidence" value="ECO:0007669"/>
    <property type="project" value="InterPro"/>
</dbReference>
<feature type="transmembrane region" description="Helical" evidence="7">
    <location>
        <begin position="6"/>
        <end position="34"/>
    </location>
</feature>
<name>A0AAV4FF61_9GAST</name>
<comment type="subcellular location">
    <subcellularLocation>
        <location evidence="1">Cell membrane</location>
        <topology evidence="1">Multi-pass membrane protein</topology>
    </subcellularLocation>
</comment>
<feature type="transmembrane region" description="Helical" evidence="7">
    <location>
        <begin position="444"/>
        <end position="464"/>
    </location>
</feature>